<dbReference type="GO" id="GO:0005829">
    <property type="term" value="C:cytosol"/>
    <property type="evidence" value="ECO:0007669"/>
    <property type="project" value="TreeGrafter"/>
</dbReference>
<dbReference type="Pfam" id="PF13545">
    <property type="entry name" value="HTH_Crp_2"/>
    <property type="match status" value="1"/>
</dbReference>
<evidence type="ECO:0000256" key="2">
    <source>
        <dbReference type="ARBA" id="ARBA00023125"/>
    </source>
</evidence>
<dbReference type="EMBL" id="MSYM01000008">
    <property type="protein sequence ID" value="OLP07486.1"/>
    <property type="molecule type" value="Genomic_DNA"/>
</dbReference>
<dbReference type="Gene3D" id="2.60.120.10">
    <property type="entry name" value="Jelly Rolls"/>
    <property type="match status" value="1"/>
</dbReference>
<dbReference type="RefSeq" id="WP_083633810.1">
    <property type="nucleotide sequence ID" value="NZ_MSYM01000008.1"/>
</dbReference>
<feature type="domain" description="HTH crp-type" evidence="4">
    <location>
        <begin position="152"/>
        <end position="213"/>
    </location>
</feature>
<comment type="caution">
    <text evidence="5">The sequence shown here is derived from an EMBL/GenBank/DDBJ whole genome shotgun (WGS) entry which is preliminary data.</text>
</comment>
<evidence type="ECO:0000256" key="3">
    <source>
        <dbReference type="ARBA" id="ARBA00023163"/>
    </source>
</evidence>
<dbReference type="PRINTS" id="PR00034">
    <property type="entry name" value="HTHCRP"/>
</dbReference>
<dbReference type="InterPro" id="IPR036390">
    <property type="entry name" value="WH_DNA-bd_sf"/>
</dbReference>
<dbReference type="InterPro" id="IPR014710">
    <property type="entry name" value="RmlC-like_jellyroll"/>
</dbReference>
<sequence length="224" mass="24569">MASALAWPMEQVTDLYPSLKEVQPSLVEVSAVLQPMTVPADTVLFSENAACQGFPLVIEGEIKVSRSSGDGRSLELYRVVPGELCLVSSASLFRAQPLSAFGITTKTSTFLLIRPDLFKQWIDTPAFRNDVLGLFAERMSDLTALVDAVAFHKLDRRLAAALLGRGQQLALTHQALADELGTVREMVTRLLHRFERDGWVTLGREQITIVNSAALRAMVSSNLN</sequence>
<dbReference type="AlphaFoldDB" id="A0A1Q8YHM2"/>
<dbReference type="GO" id="GO:0003677">
    <property type="term" value="F:DNA binding"/>
    <property type="evidence" value="ECO:0007669"/>
    <property type="project" value="UniProtKB-KW"/>
</dbReference>
<evidence type="ECO:0000259" key="4">
    <source>
        <dbReference type="PROSITE" id="PS51063"/>
    </source>
</evidence>
<keyword evidence="1" id="KW-0805">Transcription regulation</keyword>
<dbReference type="GO" id="GO:0003700">
    <property type="term" value="F:DNA-binding transcription factor activity"/>
    <property type="evidence" value="ECO:0007669"/>
    <property type="project" value="TreeGrafter"/>
</dbReference>
<name>A0A1Q8YHM2_9BURK</name>
<dbReference type="SUPFAM" id="SSF51206">
    <property type="entry name" value="cAMP-binding domain-like"/>
    <property type="match status" value="1"/>
</dbReference>
<keyword evidence="6" id="KW-1185">Reference proteome</keyword>
<keyword evidence="2" id="KW-0238">DNA-binding</keyword>
<dbReference type="CDD" id="cd00038">
    <property type="entry name" value="CAP_ED"/>
    <property type="match status" value="1"/>
</dbReference>
<evidence type="ECO:0000313" key="6">
    <source>
        <dbReference type="Proteomes" id="UP000185911"/>
    </source>
</evidence>
<keyword evidence="3" id="KW-0804">Transcription</keyword>
<dbReference type="SUPFAM" id="SSF46785">
    <property type="entry name" value="Winged helix' DNA-binding domain"/>
    <property type="match status" value="1"/>
</dbReference>
<evidence type="ECO:0000256" key="1">
    <source>
        <dbReference type="ARBA" id="ARBA00023015"/>
    </source>
</evidence>
<proteinExistence type="predicted"/>
<dbReference type="Proteomes" id="UP000185911">
    <property type="component" value="Unassembled WGS sequence"/>
</dbReference>
<dbReference type="Gene3D" id="1.10.10.10">
    <property type="entry name" value="Winged helix-like DNA-binding domain superfamily/Winged helix DNA-binding domain"/>
    <property type="match status" value="1"/>
</dbReference>
<dbReference type="STRING" id="81479.RA876_01220"/>
<dbReference type="Pfam" id="PF00027">
    <property type="entry name" value="cNMP_binding"/>
    <property type="match status" value="1"/>
</dbReference>
<accession>A0A1Q8YHM2</accession>
<dbReference type="PANTHER" id="PTHR24567">
    <property type="entry name" value="CRP FAMILY TRANSCRIPTIONAL REGULATORY PROTEIN"/>
    <property type="match status" value="1"/>
</dbReference>
<organism evidence="5 6">
    <name type="scientific">Rhodoferax antarcticus ANT.BR</name>
    <dbReference type="NCBI Taxonomy" id="1111071"/>
    <lineage>
        <taxon>Bacteria</taxon>
        <taxon>Pseudomonadati</taxon>
        <taxon>Pseudomonadota</taxon>
        <taxon>Betaproteobacteria</taxon>
        <taxon>Burkholderiales</taxon>
        <taxon>Comamonadaceae</taxon>
        <taxon>Rhodoferax</taxon>
    </lineage>
</organism>
<dbReference type="SMART" id="SM00419">
    <property type="entry name" value="HTH_CRP"/>
    <property type="match status" value="1"/>
</dbReference>
<protein>
    <submittedName>
        <fullName evidence="5">Crp/Fnr family transcriptional regulator, cAMP binding domain</fullName>
    </submittedName>
</protein>
<dbReference type="PROSITE" id="PS51063">
    <property type="entry name" value="HTH_CRP_2"/>
    <property type="match status" value="1"/>
</dbReference>
<dbReference type="PANTHER" id="PTHR24567:SF74">
    <property type="entry name" value="HTH-TYPE TRANSCRIPTIONAL REGULATOR ARCR"/>
    <property type="match status" value="1"/>
</dbReference>
<dbReference type="InterPro" id="IPR000595">
    <property type="entry name" value="cNMP-bd_dom"/>
</dbReference>
<dbReference type="InterPro" id="IPR018490">
    <property type="entry name" value="cNMP-bd_dom_sf"/>
</dbReference>
<dbReference type="InterPro" id="IPR036388">
    <property type="entry name" value="WH-like_DNA-bd_sf"/>
</dbReference>
<dbReference type="InterPro" id="IPR012318">
    <property type="entry name" value="HTH_CRP"/>
</dbReference>
<gene>
    <name evidence="5" type="ORF">BLL52_1316</name>
</gene>
<dbReference type="InterPro" id="IPR050397">
    <property type="entry name" value="Env_Response_Regulators"/>
</dbReference>
<evidence type="ECO:0000313" key="5">
    <source>
        <dbReference type="EMBL" id="OLP07486.1"/>
    </source>
</evidence>
<reference evidence="5 6" key="1">
    <citation type="submission" date="2017-01" db="EMBL/GenBank/DDBJ databases">
        <title>Genome sequence of Rhodoferax antarcticus ANT.BR, a psychrophilic purple nonsulfur bacterium from an Antarctic microbial mat.</title>
        <authorList>
            <person name="Baker J."/>
            <person name="Riester C."/>
            <person name="Skinner B."/>
            <person name="Newell A."/>
            <person name="Swingley W."/>
            <person name="Madigan M."/>
            <person name="Jung D."/>
            <person name="Asao M."/>
            <person name="Chen M."/>
            <person name="Loughlin P."/>
            <person name="Pan H."/>
            <person name="Lin S."/>
            <person name="Li N."/>
            <person name="Shaw J."/>
            <person name="Prado M."/>
            <person name="Sherman C."/>
            <person name="Li X."/>
            <person name="Tang J."/>
            <person name="Blankenship R."/>
            <person name="Zhao T."/>
            <person name="Touchman J."/>
            <person name="Sattley M."/>
        </authorList>
    </citation>
    <scope>NUCLEOTIDE SEQUENCE [LARGE SCALE GENOMIC DNA]</scope>
    <source>
        <strain evidence="5 6">ANT.BR</strain>
    </source>
</reference>